<dbReference type="Proteomes" id="UP000198397">
    <property type="component" value="Unassembled WGS sequence"/>
</dbReference>
<dbReference type="GO" id="GO:0006508">
    <property type="term" value="P:proteolysis"/>
    <property type="evidence" value="ECO:0007669"/>
    <property type="project" value="UniProtKB-KW"/>
</dbReference>
<sequence length="270" mass="28642">MSSPYGWKASVRGAAALFALGLLGVLALAVYTVPALREIPELSALSYPTLVLLASINSLLLLVVFVLLGAATAPRIDLTSHVFTWAADGTPEWGEIRDSLPLALALGTGLFVLIVVLDVVFAQFTGVPTGEPPGDADALADLLASIPMRLLYGGITEELLLRWGFMAPVAYGLWWVGNRAGEATDAPSEPIFWIAIVVSAIMFGVGHLPALATTFELTTPLILRTVLLNALAGIVLGWLFWKRSLETAMIAHAAFHVALVVTSTALIVLF</sequence>
<keyword evidence="3" id="KW-0645">Protease</keyword>
<feature type="transmembrane region" description="Helical" evidence="1">
    <location>
        <begin position="102"/>
        <end position="124"/>
    </location>
</feature>
<organism evidence="3 4">
    <name type="scientific">Halorubrum vacuolatum</name>
    <name type="common">Natronobacterium vacuolatum</name>
    <dbReference type="NCBI Taxonomy" id="63740"/>
    <lineage>
        <taxon>Archaea</taxon>
        <taxon>Methanobacteriati</taxon>
        <taxon>Methanobacteriota</taxon>
        <taxon>Stenosarchaea group</taxon>
        <taxon>Halobacteria</taxon>
        <taxon>Halobacteriales</taxon>
        <taxon>Haloferacaceae</taxon>
        <taxon>Halorubrum</taxon>
    </lineage>
</organism>
<dbReference type="EMBL" id="FZNQ01000009">
    <property type="protein sequence ID" value="SNR48635.1"/>
    <property type="molecule type" value="Genomic_DNA"/>
</dbReference>
<feature type="transmembrane region" description="Helical" evidence="1">
    <location>
        <begin position="159"/>
        <end position="176"/>
    </location>
</feature>
<keyword evidence="1" id="KW-0812">Transmembrane</keyword>
<evidence type="ECO:0000313" key="4">
    <source>
        <dbReference type="Proteomes" id="UP000198397"/>
    </source>
</evidence>
<reference evidence="3 4" key="1">
    <citation type="submission" date="2017-06" db="EMBL/GenBank/DDBJ databases">
        <authorList>
            <person name="Kim H.J."/>
            <person name="Triplett B.A."/>
        </authorList>
    </citation>
    <scope>NUCLEOTIDE SEQUENCE [LARGE SCALE GENOMIC DNA]</scope>
    <source>
        <strain evidence="3 4">DSM 8800</strain>
    </source>
</reference>
<proteinExistence type="predicted"/>
<keyword evidence="1" id="KW-0472">Membrane</keyword>
<keyword evidence="1" id="KW-1133">Transmembrane helix</keyword>
<accession>A0A238WQ26</accession>
<keyword evidence="4" id="KW-1185">Reference proteome</keyword>
<evidence type="ECO:0000313" key="3">
    <source>
        <dbReference type="EMBL" id="SNR48635.1"/>
    </source>
</evidence>
<evidence type="ECO:0000259" key="2">
    <source>
        <dbReference type="Pfam" id="PF02517"/>
    </source>
</evidence>
<dbReference type="GO" id="GO:0080120">
    <property type="term" value="P:CAAX-box protein maturation"/>
    <property type="evidence" value="ECO:0007669"/>
    <property type="project" value="UniProtKB-ARBA"/>
</dbReference>
<dbReference type="AlphaFoldDB" id="A0A238WQ26"/>
<feature type="domain" description="CAAX prenyl protease 2/Lysostaphin resistance protein A-like" evidence="2">
    <location>
        <begin position="143"/>
        <end position="256"/>
    </location>
</feature>
<dbReference type="InterPro" id="IPR003675">
    <property type="entry name" value="Rce1/LyrA-like_dom"/>
</dbReference>
<keyword evidence="3" id="KW-0378">Hydrolase</keyword>
<dbReference type="RefSeq" id="WP_089384888.1">
    <property type="nucleotide sequence ID" value="NZ_FZNQ01000009.1"/>
</dbReference>
<feature type="transmembrane region" description="Helical" evidence="1">
    <location>
        <begin position="221"/>
        <end position="241"/>
    </location>
</feature>
<feature type="transmembrane region" description="Helical" evidence="1">
    <location>
        <begin position="191"/>
        <end position="209"/>
    </location>
</feature>
<evidence type="ECO:0000256" key="1">
    <source>
        <dbReference type="SAM" id="Phobius"/>
    </source>
</evidence>
<feature type="transmembrane region" description="Helical" evidence="1">
    <location>
        <begin position="45"/>
        <end position="68"/>
    </location>
</feature>
<feature type="transmembrane region" description="Helical" evidence="1">
    <location>
        <begin position="247"/>
        <end position="269"/>
    </location>
</feature>
<protein>
    <submittedName>
        <fullName evidence="3">CAAX protease self-immunity</fullName>
    </submittedName>
</protein>
<dbReference type="Pfam" id="PF02517">
    <property type="entry name" value="Rce1-like"/>
    <property type="match status" value="1"/>
</dbReference>
<gene>
    <name evidence="3" type="ORF">SAMN06264855_10960</name>
</gene>
<dbReference type="OrthoDB" id="330173at2157"/>
<name>A0A238WQ26_HALVU</name>
<dbReference type="GO" id="GO:0004175">
    <property type="term" value="F:endopeptidase activity"/>
    <property type="evidence" value="ECO:0007669"/>
    <property type="project" value="UniProtKB-ARBA"/>
</dbReference>